<dbReference type="AlphaFoldDB" id="A0A9P5MN72"/>
<evidence type="ECO:0000259" key="3">
    <source>
        <dbReference type="Pfam" id="PF05368"/>
    </source>
</evidence>
<gene>
    <name evidence="4" type="ORF">DFH94DRAFT_696003</name>
</gene>
<dbReference type="InterPro" id="IPR051609">
    <property type="entry name" value="NmrA/Isoflavone_reductase-like"/>
</dbReference>
<organism evidence="4 5">
    <name type="scientific">Russula ochroleuca</name>
    <dbReference type="NCBI Taxonomy" id="152965"/>
    <lineage>
        <taxon>Eukaryota</taxon>
        <taxon>Fungi</taxon>
        <taxon>Dikarya</taxon>
        <taxon>Basidiomycota</taxon>
        <taxon>Agaricomycotina</taxon>
        <taxon>Agaricomycetes</taxon>
        <taxon>Russulales</taxon>
        <taxon>Russulaceae</taxon>
        <taxon>Russula</taxon>
    </lineage>
</organism>
<feature type="domain" description="NmrA-like" evidence="3">
    <location>
        <begin position="9"/>
        <end position="237"/>
    </location>
</feature>
<dbReference type="GO" id="GO:0016491">
    <property type="term" value="F:oxidoreductase activity"/>
    <property type="evidence" value="ECO:0007669"/>
    <property type="project" value="UniProtKB-KW"/>
</dbReference>
<proteinExistence type="predicted"/>
<evidence type="ECO:0000313" key="5">
    <source>
        <dbReference type="Proteomes" id="UP000759537"/>
    </source>
</evidence>
<keyword evidence="5" id="KW-1185">Reference proteome</keyword>
<dbReference type="EMBL" id="WHVB01000019">
    <property type="protein sequence ID" value="KAF8473080.1"/>
    <property type="molecule type" value="Genomic_DNA"/>
</dbReference>
<dbReference type="SUPFAM" id="SSF51735">
    <property type="entry name" value="NAD(P)-binding Rossmann-fold domains"/>
    <property type="match status" value="1"/>
</dbReference>
<keyword evidence="2" id="KW-0560">Oxidoreductase</keyword>
<reference evidence="4" key="1">
    <citation type="submission" date="2019-10" db="EMBL/GenBank/DDBJ databases">
        <authorList>
            <consortium name="DOE Joint Genome Institute"/>
            <person name="Kuo A."/>
            <person name="Miyauchi S."/>
            <person name="Kiss E."/>
            <person name="Drula E."/>
            <person name="Kohler A."/>
            <person name="Sanchez-Garcia M."/>
            <person name="Andreopoulos B."/>
            <person name="Barry K.W."/>
            <person name="Bonito G."/>
            <person name="Buee M."/>
            <person name="Carver A."/>
            <person name="Chen C."/>
            <person name="Cichocki N."/>
            <person name="Clum A."/>
            <person name="Culley D."/>
            <person name="Crous P.W."/>
            <person name="Fauchery L."/>
            <person name="Girlanda M."/>
            <person name="Hayes R."/>
            <person name="Keri Z."/>
            <person name="LaButti K."/>
            <person name="Lipzen A."/>
            <person name="Lombard V."/>
            <person name="Magnuson J."/>
            <person name="Maillard F."/>
            <person name="Morin E."/>
            <person name="Murat C."/>
            <person name="Nolan M."/>
            <person name="Ohm R."/>
            <person name="Pangilinan J."/>
            <person name="Pereira M."/>
            <person name="Perotto S."/>
            <person name="Peter M."/>
            <person name="Riley R."/>
            <person name="Sitrit Y."/>
            <person name="Stielow B."/>
            <person name="Szollosi G."/>
            <person name="Zifcakova L."/>
            <person name="Stursova M."/>
            <person name="Spatafora J.W."/>
            <person name="Tedersoo L."/>
            <person name="Vaario L.-M."/>
            <person name="Yamada A."/>
            <person name="Yan M."/>
            <person name="Wang P."/>
            <person name="Xu J."/>
            <person name="Bruns T."/>
            <person name="Baldrian P."/>
            <person name="Vilgalys R."/>
            <person name="Henrissat B."/>
            <person name="Grigoriev I.V."/>
            <person name="Hibbett D."/>
            <person name="Nagy L.G."/>
            <person name="Martin F.M."/>
        </authorList>
    </citation>
    <scope>NUCLEOTIDE SEQUENCE</scope>
    <source>
        <strain evidence="4">Prilba</strain>
    </source>
</reference>
<dbReference type="InterPro" id="IPR036291">
    <property type="entry name" value="NAD(P)-bd_dom_sf"/>
</dbReference>
<dbReference type="Gene3D" id="3.40.50.720">
    <property type="entry name" value="NAD(P)-binding Rossmann-like Domain"/>
    <property type="match status" value="1"/>
</dbReference>
<evidence type="ECO:0000256" key="2">
    <source>
        <dbReference type="ARBA" id="ARBA00023002"/>
    </source>
</evidence>
<dbReference type="InterPro" id="IPR008030">
    <property type="entry name" value="NmrA-like"/>
</dbReference>
<dbReference type="OrthoDB" id="9974981at2759"/>
<accession>A0A9P5MN72</accession>
<reference evidence="4" key="2">
    <citation type="journal article" date="2020" name="Nat. Commun.">
        <title>Large-scale genome sequencing of mycorrhizal fungi provides insights into the early evolution of symbiotic traits.</title>
        <authorList>
            <person name="Miyauchi S."/>
            <person name="Kiss E."/>
            <person name="Kuo A."/>
            <person name="Drula E."/>
            <person name="Kohler A."/>
            <person name="Sanchez-Garcia M."/>
            <person name="Morin E."/>
            <person name="Andreopoulos B."/>
            <person name="Barry K.W."/>
            <person name="Bonito G."/>
            <person name="Buee M."/>
            <person name="Carver A."/>
            <person name="Chen C."/>
            <person name="Cichocki N."/>
            <person name="Clum A."/>
            <person name="Culley D."/>
            <person name="Crous P.W."/>
            <person name="Fauchery L."/>
            <person name="Girlanda M."/>
            <person name="Hayes R.D."/>
            <person name="Keri Z."/>
            <person name="LaButti K."/>
            <person name="Lipzen A."/>
            <person name="Lombard V."/>
            <person name="Magnuson J."/>
            <person name="Maillard F."/>
            <person name="Murat C."/>
            <person name="Nolan M."/>
            <person name="Ohm R.A."/>
            <person name="Pangilinan J."/>
            <person name="Pereira M.F."/>
            <person name="Perotto S."/>
            <person name="Peter M."/>
            <person name="Pfister S."/>
            <person name="Riley R."/>
            <person name="Sitrit Y."/>
            <person name="Stielow J.B."/>
            <person name="Szollosi G."/>
            <person name="Zifcakova L."/>
            <person name="Stursova M."/>
            <person name="Spatafora J.W."/>
            <person name="Tedersoo L."/>
            <person name="Vaario L.M."/>
            <person name="Yamada A."/>
            <person name="Yan M."/>
            <person name="Wang P."/>
            <person name="Xu J."/>
            <person name="Bruns T."/>
            <person name="Baldrian P."/>
            <person name="Vilgalys R."/>
            <person name="Dunand C."/>
            <person name="Henrissat B."/>
            <person name="Grigoriev I.V."/>
            <person name="Hibbett D."/>
            <person name="Nagy L.G."/>
            <person name="Martin F.M."/>
        </authorList>
    </citation>
    <scope>NUCLEOTIDE SEQUENCE</scope>
    <source>
        <strain evidence="4">Prilba</strain>
    </source>
</reference>
<protein>
    <submittedName>
        <fullName evidence="4">NAD-P-binding protein</fullName>
    </submittedName>
</protein>
<dbReference type="Proteomes" id="UP000759537">
    <property type="component" value="Unassembled WGS sequence"/>
</dbReference>
<dbReference type="PANTHER" id="PTHR47706">
    <property type="entry name" value="NMRA-LIKE FAMILY PROTEIN"/>
    <property type="match status" value="1"/>
</dbReference>
<name>A0A9P5MN72_9AGAM</name>
<evidence type="ECO:0000256" key="1">
    <source>
        <dbReference type="ARBA" id="ARBA00022857"/>
    </source>
</evidence>
<comment type="caution">
    <text evidence="4">The sequence shown here is derived from an EMBL/GenBank/DDBJ whole genome shotgun (WGS) entry which is preliminary data.</text>
</comment>
<dbReference type="Pfam" id="PF05368">
    <property type="entry name" value="NmrA"/>
    <property type="match status" value="1"/>
</dbReference>
<dbReference type="PANTHER" id="PTHR47706:SF9">
    <property type="entry name" value="NMRA-LIKE DOMAIN-CONTAINING PROTEIN-RELATED"/>
    <property type="match status" value="1"/>
</dbReference>
<evidence type="ECO:0000313" key="4">
    <source>
        <dbReference type="EMBL" id="KAF8473080.1"/>
    </source>
</evidence>
<keyword evidence="1" id="KW-0521">NADP</keyword>
<dbReference type="Gene3D" id="3.90.25.10">
    <property type="entry name" value="UDP-galactose 4-epimerase, domain 1"/>
    <property type="match status" value="1"/>
</dbReference>
<sequence>MSNFRKFAIVGAGNVGSFIVDELLKQKAAGTIDEISIISRPASRDKEQNKSFSARGVRIASAEFTDVPALTAALAGAHVVISTISLFAIDAQVPIAEAAKAAGASLFLPSEFGGPTDNLQGVFGAKGTLHAKLREVGPPLLLVYSGPFADYSWGQIVNLDVKSGKVAVGGDGNAPVSWTSRRDLARFLAHVLIHSPSTRLQNQVLRLEGDRASFNEIFRVYEERTGTKLDVTYRTVDSLRARLAKNAYDFDAYLHVIWATDGLVGEPDNGLFPEWNPTKVVDILAPRA</sequence>